<accession>A0A327WPW2</accession>
<reference evidence="2 3" key="1">
    <citation type="submission" date="2018-06" db="EMBL/GenBank/DDBJ databases">
        <title>Genomic Encyclopedia of Archaeal and Bacterial Type Strains, Phase II (KMG-II): from individual species to whole genera.</title>
        <authorList>
            <person name="Goeker M."/>
        </authorList>
    </citation>
    <scope>NUCLEOTIDE SEQUENCE [LARGE SCALE GENOMIC DNA]</scope>
    <source>
        <strain evidence="2 3">DSM 21851</strain>
    </source>
</reference>
<proteinExistence type="predicted"/>
<evidence type="ECO:0000313" key="2">
    <source>
        <dbReference type="EMBL" id="RAJ94254.1"/>
    </source>
</evidence>
<dbReference type="OrthoDB" id="934672at2"/>
<dbReference type="AlphaFoldDB" id="A0A327WPW2"/>
<evidence type="ECO:0000256" key="1">
    <source>
        <dbReference type="SAM" id="MobiDB-lite"/>
    </source>
</evidence>
<dbReference type="PROSITE" id="PS51257">
    <property type="entry name" value="PROKAR_LIPOPROTEIN"/>
    <property type="match status" value="1"/>
</dbReference>
<evidence type="ECO:0000313" key="3">
    <source>
        <dbReference type="Proteomes" id="UP000248790"/>
    </source>
</evidence>
<dbReference type="RefSeq" id="WP_111630158.1">
    <property type="nucleotide sequence ID" value="NZ_QLMC01000005.1"/>
</dbReference>
<feature type="region of interest" description="Disordered" evidence="1">
    <location>
        <begin position="141"/>
        <end position="206"/>
    </location>
</feature>
<protein>
    <submittedName>
        <fullName evidence="2">Uncharacterized protein</fullName>
    </submittedName>
</protein>
<dbReference type="Proteomes" id="UP000248790">
    <property type="component" value="Unassembled WGS sequence"/>
</dbReference>
<keyword evidence="3" id="KW-1185">Reference proteome</keyword>
<gene>
    <name evidence="2" type="ORF">LX87_04139</name>
</gene>
<sequence length="272" mass="29316">MHNTILKSTIQLKKYWALLPLCGLLACGDTTGGATGDTGGGGRRVEGLGREVSGSRRLSEYYQYSLPCDYINQSSLVSMLGLKEGATLTWTDTEAACEVSANNKKLVVLSTTSPRPFESVFHAEYYFDRLYDPSALNKRGRKQFYTGPDPEGTGAESPAGGVGNSSTADQATVAGAPTDSTQVHSEPGVPRTQLDDNDEIRAGSQPVPGAWEKAVWNARTRTLHILNLEHVFHITVNHGPTAAADSLHAAQLGTLLVQQIDHEADRGERTIY</sequence>
<organism evidence="2 3">
    <name type="scientific">Larkinella arboricola</name>
    <dbReference type="NCBI Taxonomy" id="643671"/>
    <lineage>
        <taxon>Bacteria</taxon>
        <taxon>Pseudomonadati</taxon>
        <taxon>Bacteroidota</taxon>
        <taxon>Cytophagia</taxon>
        <taxon>Cytophagales</taxon>
        <taxon>Spirosomataceae</taxon>
        <taxon>Larkinella</taxon>
    </lineage>
</organism>
<dbReference type="EMBL" id="QLMC01000005">
    <property type="protein sequence ID" value="RAJ94254.1"/>
    <property type="molecule type" value="Genomic_DNA"/>
</dbReference>
<comment type="caution">
    <text evidence="2">The sequence shown here is derived from an EMBL/GenBank/DDBJ whole genome shotgun (WGS) entry which is preliminary data.</text>
</comment>
<name>A0A327WPW2_LARAB</name>